<evidence type="ECO:0000256" key="1">
    <source>
        <dbReference type="SAM" id="Phobius"/>
    </source>
</evidence>
<evidence type="ECO:0000313" key="3">
    <source>
        <dbReference type="Proteomes" id="UP000053327"/>
    </source>
</evidence>
<dbReference type="Proteomes" id="UP000053327">
    <property type="component" value="Unassembled WGS sequence"/>
</dbReference>
<proteinExistence type="predicted"/>
<feature type="transmembrane region" description="Helical" evidence="1">
    <location>
        <begin position="317"/>
        <end position="339"/>
    </location>
</feature>
<name>A0A0J9VQ13_PLAV1</name>
<accession>A0A0J9VQ13</accession>
<protein>
    <recommendedName>
        <fullName evidence="4">PIR Superfamily Protein</fullName>
    </recommendedName>
</protein>
<keyword evidence="1" id="KW-0472">Membrane</keyword>
<dbReference type="AlphaFoldDB" id="A0A0J9VQ13"/>
<gene>
    <name evidence="2" type="ORF">PVBG_06283</name>
</gene>
<evidence type="ECO:0000313" key="2">
    <source>
        <dbReference type="EMBL" id="KMZ89363.1"/>
    </source>
</evidence>
<dbReference type="EMBL" id="KQ234716">
    <property type="protein sequence ID" value="KMZ89363.1"/>
    <property type="molecule type" value="Genomic_DNA"/>
</dbReference>
<keyword evidence="1" id="KW-0812">Transmembrane</keyword>
<dbReference type="OrthoDB" id="389093at2759"/>
<sequence>MVIILFILPDFYFQNEEIGKIPQIKLYNDLVDGVSDEININDYLEHCNQCKSSHLIKTFVHKIVNNYENYKRYLEEESYVTYCRYFIYWLYREKNFYISSSGSLDTWNNCIGCVWAMLENARTLSDKKCKFENDIDSFAIVQIKKILDDMCLIKKKKNLIPNMSERDICSNLNKIKHYYLHLILIQMSSIPDNTVWKKKHFNFGNDCSIQQAYAFLQEKQCPSEVKERCPEAKVYDTRSPELQQHCSLKSCNNLTELCQKVFPPQECPVQSEITKSESLTLTCKNLEELCPKYCDEHRNDPVPTSEERPEYPAKFPYLQLPVTVLSSVVGTIFFFLFLYKVKEFSF</sequence>
<keyword evidence="1" id="KW-1133">Transmembrane helix</keyword>
<organism evidence="2 3">
    <name type="scientific">Plasmodium vivax (strain Brazil I)</name>
    <dbReference type="NCBI Taxonomy" id="1033975"/>
    <lineage>
        <taxon>Eukaryota</taxon>
        <taxon>Sar</taxon>
        <taxon>Alveolata</taxon>
        <taxon>Apicomplexa</taxon>
        <taxon>Aconoidasida</taxon>
        <taxon>Haemosporida</taxon>
        <taxon>Plasmodiidae</taxon>
        <taxon>Plasmodium</taxon>
        <taxon>Plasmodium (Plasmodium)</taxon>
    </lineage>
</organism>
<evidence type="ECO:0008006" key="4">
    <source>
        <dbReference type="Google" id="ProtNLM"/>
    </source>
</evidence>
<reference evidence="2 3" key="1">
    <citation type="submission" date="2011-08" db="EMBL/GenBank/DDBJ databases">
        <title>The Genome Sequence of Plasmodium vivax Brazil I.</title>
        <authorList>
            <consortium name="The Broad Institute Genome Sequencing Platform"/>
            <consortium name="The Broad Institute Genome Sequencing Center for Infectious Disease"/>
            <person name="Neafsey D."/>
            <person name="Carlton J."/>
            <person name="Barnwell J."/>
            <person name="Collins W."/>
            <person name="Escalante A."/>
            <person name="Mullikin J."/>
            <person name="Saul A."/>
            <person name="Guigo R."/>
            <person name="Camara F."/>
            <person name="Young S.K."/>
            <person name="Zeng Q."/>
            <person name="Gargeya S."/>
            <person name="Fitzgerald M."/>
            <person name="Haas B."/>
            <person name="Abouelleil A."/>
            <person name="Alvarado L."/>
            <person name="Arachchi H.M."/>
            <person name="Berlin A."/>
            <person name="Brown A."/>
            <person name="Chapman S.B."/>
            <person name="Chen Z."/>
            <person name="Dunbar C."/>
            <person name="Freedman E."/>
            <person name="Gearin G."/>
            <person name="Gellesch M."/>
            <person name="Goldberg J."/>
            <person name="Griggs A."/>
            <person name="Gujja S."/>
            <person name="Heiman D."/>
            <person name="Howarth C."/>
            <person name="Larson L."/>
            <person name="Lui A."/>
            <person name="MacDonald P.J.P."/>
            <person name="Montmayeur A."/>
            <person name="Murphy C."/>
            <person name="Neiman D."/>
            <person name="Pearson M."/>
            <person name="Priest M."/>
            <person name="Roberts A."/>
            <person name="Saif S."/>
            <person name="Shea T."/>
            <person name="Shenoy N."/>
            <person name="Sisk P."/>
            <person name="Stolte C."/>
            <person name="Sykes S."/>
            <person name="Wortman J."/>
            <person name="Nusbaum C."/>
            <person name="Birren B."/>
        </authorList>
    </citation>
    <scope>NUCLEOTIDE SEQUENCE [LARGE SCALE GENOMIC DNA]</scope>
    <source>
        <strain evidence="2 3">Brazil I</strain>
    </source>
</reference>